<sequence length="83" mass="8977">MTELGLTLPVVISLLTSILTFFARRHLRVLDYVSGISVSVTFCIAIALLVGVLNGGPQAWHSGNGQHLLESCLLLICSVPPWF</sequence>
<gene>
    <name evidence="2" type="ORF">JCM19235_5926</name>
</gene>
<evidence type="ECO:0000256" key="1">
    <source>
        <dbReference type="SAM" id="Phobius"/>
    </source>
</evidence>
<name>A0A090SCW8_9VIBR</name>
<dbReference type="Proteomes" id="UP000029228">
    <property type="component" value="Unassembled WGS sequence"/>
</dbReference>
<keyword evidence="3" id="KW-1185">Reference proteome</keyword>
<dbReference type="STRING" id="990268.JCM19235_5926"/>
<keyword evidence="1" id="KW-1133">Transmembrane helix</keyword>
<dbReference type="AlphaFoldDB" id="A0A090SCW8"/>
<keyword evidence="1" id="KW-0472">Membrane</keyword>
<organism evidence="2 3">
    <name type="scientific">Vibrio maritimus</name>
    <dbReference type="NCBI Taxonomy" id="990268"/>
    <lineage>
        <taxon>Bacteria</taxon>
        <taxon>Pseudomonadati</taxon>
        <taxon>Pseudomonadota</taxon>
        <taxon>Gammaproteobacteria</taxon>
        <taxon>Vibrionales</taxon>
        <taxon>Vibrionaceae</taxon>
        <taxon>Vibrio</taxon>
    </lineage>
</organism>
<keyword evidence="1" id="KW-0812">Transmembrane</keyword>
<evidence type="ECO:0000313" key="3">
    <source>
        <dbReference type="Proteomes" id="UP000029228"/>
    </source>
</evidence>
<protein>
    <submittedName>
        <fullName evidence="2">Uncharacterized protein</fullName>
    </submittedName>
</protein>
<feature type="transmembrane region" description="Helical" evidence="1">
    <location>
        <begin position="6"/>
        <end position="23"/>
    </location>
</feature>
<reference evidence="2 3" key="1">
    <citation type="submission" date="2014-09" db="EMBL/GenBank/DDBJ databases">
        <title>Vibrio maritimus JCM 19235. (C45) whole genome shotgun sequence.</title>
        <authorList>
            <person name="Sawabe T."/>
            <person name="Meirelles P."/>
            <person name="Nakanishi M."/>
            <person name="Sayaka M."/>
            <person name="Hattori M."/>
            <person name="Ohkuma M."/>
        </authorList>
    </citation>
    <scope>NUCLEOTIDE SEQUENCE [LARGE SCALE GENOMIC DNA]</scope>
    <source>
        <strain evidence="3">JCM19235</strain>
    </source>
</reference>
<dbReference type="EMBL" id="BBMR01000001">
    <property type="protein sequence ID" value="GAL17377.1"/>
    <property type="molecule type" value="Genomic_DNA"/>
</dbReference>
<accession>A0A090SCW8</accession>
<evidence type="ECO:0000313" key="2">
    <source>
        <dbReference type="EMBL" id="GAL17377.1"/>
    </source>
</evidence>
<proteinExistence type="predicted"/>
<comment type="caution">
    <text evidence="2">The sequence shown here is derived from an EMBL/GenBank/DDBJ whole genome shotgun (WGS) entry which is preliminary data.</text>
</comment>
<feature type="transmembrane region" description="Helical" evidence="1">
    <location>
        <begin position="30"/>
        <end position="53"/>
    </location>
</feature>